<organism evidence="1 2">
    <name type="scientific">Serratia plymuthica</name>
    <dbReference type="NCBI Taxonomy" id="82996"/>
    <lineage>
        <taxon>Bacteria</taxon>
        <taxon>Pseudomonadati</taxon>
        <taxon>Pseudomonadota</taxon>
        <taxon>Gammaproteobacteria</taxon>
        <taxon>Enterobacterales</taxon>
        <taxon>Yersiniaceae</taxon>
        <taxon>Serratia</taxon>
    </lineage>
</organism>
<evidence type="ECO:0000313" key="1">
    <source>
        <dbReference type="EMBL" id="PYD37167.1"/>
    </source>
</evidence>
<dbReference type="EMBL" id="PESE01000007">
    <property type="protein sequence ID" value="PYD37167.1"/>
    <property type="molecule type" value="Genomic_DNA"/>
</dbReference>
<evidence type="ECO:0000313" key="2">
    <source>
        <dbReference type="Proteomes" id="UP000248196"/>
    </source>
</evidence>
<dbReference type="AlphaFoldDB" id="A0A318PCA5"/>
<dbReference type="InterPro" id="IPR010265">
    <property type="entry name" value="Phage_lambda_TipM"/>
</dbReference>
<accession>A0A318PCA5</accession>
<protein>
    <submittedName>
        <fullName evidence="1">Phage tail protein</fullName>
    </submittedName>
</protein>
<proteinExistence type="predicted"/>
<dbReference type="Proteomes" id="UP000248196">
    <property type="component" value="Unassembled WGS sequence"/>
</dbReference>
<dbReference type="OrthoDB" id="8607203at2"/>
<gene>
    <name evidence="1" type="ORF">CT690_19865</name>
</gene>
<dbReference type="RefSeq" id="WP_041417115.1">
    <property type="nucleotide sequence ID" value="NZ_PESE01000007.1"/>
</dbReference>
<name>A0A318PCA5_SERPL</name>
<dbReference type="Pfam" id="PF05939">
    <property type="entry name" value="Phage_min_tail"/>
    <property type="match status" value="1"/>
</dbReference>
<sequence length="111" mass="12592">MKLETFNFPARIGTSGDIEPVVRTTQFGDGYAQSTGDGINSEKESWPLVFVGVWDEIKPIVKFLREHKGYRSFKWRNPMFELGLYQAGKFTIQANGAYFSLSVTLTRANHP</sequence>
<reference evidence="1 2" key="1">
    <citation type="submission" date="2017-11" db="EMBL/GenBank/DDBJ databases">
        <title>Genome sequence of the oocydin A producing rhizobacterium Serratia plymuthica 4Rx5.</title>
        <authorList>
            <person name="Matilla M.A."/>
            <person name="Udaondo Z."/>
            <person name="Salmond G.P.C."/>
        </authorList>
    </citation>
    <scope>NUCLEOTIDE SEQUENCE [LARGE SCALE GENOMIC DNA]</scope>
    <source>
        <strain evidence="1 2">4Rx5</strain>
    </source>
</reference>
<comment type="caution">
    <text evidence="1">The sequence shown here is derived from an EMBL/GenBank/DDBJ whole genome shotgun (WGS) entry which is preliminary data.</text>
</comment>